<comment type="subunit">
    <text evidence="9 10">Homodimer.</text>
</comment>
<comment type="catalytic activity">
    <reaction evidence="9 10">
        <text>D-glyceraldehyde 3-phosphate = dihydroxyacetone phosphate</text>
        <dbReference type="Rhea" id="RHEA:18585"/>
        <dbReference type="ChEBI" id="CHEBI:57642"/>
        <dbReference type="ChEBI" id="CHEBI:59776"/>
        <dbReference type="EC" id="5.3.1.1"/>
    </reaction>
</comment>
<comment type="pathway">
    <text evidence="1 9 10">Carbohydrate degradation; glycolysis; D-glyceraldehyde 3-phosphate from glycerone phosphate: step 1/1.</text>
</comment>
<accession>D2SF46</accession>
<dbReference type="UniPathway" id="UPA00109">
    <property type="reaction ID" value="UER00189"/>
</dbReference>
<dbReference type="Pfam" id="PF00121">
    <property type="entry name" value="TIM"/>
    <property type="match status" value="1"/>
</dbReference>
<organism evidence="11 12">
    <name type="scientific">Geodermatophilus obscurus (strain ATCC 25078 / DSM 43160 / JCM 3152 / CCUG 61914 / KCC A-0152 / KCTC 9177 / NBRC 13315 / NRRL B-3577 / G-20)</name>
    <dbReference type="NCBI Taxonomy" id="526225"/>
    <lineage>
        <taxon>Bacteria</taxon>
        <taxon>Bacillati</taxon>
        <taxon>Actinomycetota</taxon>
        <taxon>Actinomycetes</taxon>
        <taxon>Geodermatophilales</taxon>
        <taxon>Geodermatophilaceae</taxon>
        <taxon>Geodermatophilus</taxon>
    </lineage>
</organism>
<feature type="binding site" evidence="9">
    <location>
        <position position="246"/>
    </location>
    <ligand>
        <name>substrate</name>
    </ligand>
</feature>
<dbReference type="PANTHER" id="PTHR21139">
    <property type="entry name" value="TRIOSEPHOSPHATE ISOMERASE"/>
    <property type="match status" value="1"/>
</dbReference>
<dbReference type="STRING" id="526225.Gobs_2048"/>
<evidence type="ECO:0000256" key="3">
    <source>
        <dbReference type="ARBA" id="ARBA00011940"/>
    </source>
</evidence>
<dbReference type="UniPathway" id="UPA00138"/>
<dbReference type="CDD" id="cd00311">
    <property type="entry name" value="TIM"/>
    <property type="match status" value="1"/>
</dbReference>
<evidence type="ECO:0000313" key="11">
    <source>
        <dbReference type="EMBL" id="ADB74736.1"/>
    </source>
</evidence>
<dbReference type="GO" id="GO:0006094">
    <property type="term" value="P:gluconeogenesis"/>
    <property type="evidence" value="ECO:0007669"/>
    <property type="project" value="UniProtKB-UniRule"/>
</dbReference>
<dbReference type="AlphaFoldDB" id="D2SF46"/>
<comment type="function">
    <text evidence="9">Involved in the gluconeogenesis. Catalyzes stereospecifically the conversion of dihydroxyacetone phosphate (DHAP) to D-glyceraldehyde-3-phosphate (G3P).</text>
</comment>
<dbReference type="GO" id="GO:0046166">
    <property type="term" value="P:glyceraldehyde-3-phosphate biosynthetic process"/>
    <property type="evidence" value="ECO:0007669"/>
    <property type="project" value="TreeGrafter"/>
</dbReference>
<dbReference type="InterPro" id="IPR020861">
    <property type="entry name" value="Triosephosphate_isomerase_AS"/>
</dbReference>
<dbReference type="SUPFAM" id="SSF51351">
    <property type="entry name" value="Triosephosphate isomerase (TIM)"/>
    <property type="match status" value="1"/>
</dbReference>
<dbReference type="Gene3D" id="3.20.20.70">
    <property type="entry name" value="Aldolase class I"/>
    <property type="match status" value="1"/>
</dbReference>
<dbReference type="InterPro" id="IPR022896">
    <property type="entry name" value="TrioseP_Isoase_bac/euk"/>
</dbReference>
<evidence type="ECO:0000256" key="6">
    <source>
        <dbReference type="ARBA" id="ARBA00022490"/>
    </source>
</evidence>
<dbReference type="EC" id="5.3.1.1" evidence="3 9"/>
<comment type="subcellular location">
    <subcellularLocation>
        <location evidence="9 10">Cytoplasm</location>
    </subcellularLocation>
</comment>
<keyword evidence="8 9" id="KW-0413">Isomerase</keyword>
<evidence type="ECO:0000256" key="8">
    <source>
        <dbReference type="ARBA" id="ARBA00023235"/>
    </source>
</evidence>
<dbReference type="PANTHER" id="PTHR21139:SF42">
    <property type="entry name" value="TRIOSEPHOSPHATE ISOMERASE"/>
    <property type="match status" value="1"/>
</dbReference>
<dbReference type="Proteomes" id="UP000001382">
    <property type="component" value="Chromosome"/>
</dbReference>
<keyword evidence="7 9" id="KW-0324">Glycolysis</keyword>
<sequence length="287" mass="29279">MARRGTPVRREGRRPLLAGNWKMNLTHLEAIGMVQKLAFSLKETELEAAEVVVLPPFTALRSVQTLVNGDKLEIGYGAQDLSVQDSGAYTGEVSGAMLAALACRYVVVGHSERRALHGEDDAVVAGKVQAALRHGLVPILCVGEGLEVRRAGEHVAHCTAQLDAALEGLTAEQLTGSGAGTEAGGGGGSGSGGGVVIAYEPVWAIGTGEVATPEDAQEVCGALRSRLAERFGAETAGVVRILYGGSVKAANTAGILAGPDVDGALVGGASLDADEFAQICRTAADVG</sequence>
<evidence type="ECO:0000313" key="12">
    <source>
        <dbReference type="Proteomes" id="UP000001382"/>
    </source>
</evidence>
<comment type="pathway">
    <text evidence="9 10">Carbohydrate biosynthesis; gluconeogenesis.</text>
</comment>
<feature type="binding site" evidence="9">
    <location>
        <position position="206"/>
    </location>
    <ligand>
        <name>substrate</name>
    </ligand>
</feature>
<evidence type="ECO:0000256" key="10">
    <source>
        <dbReference type="RuleBase" id="RU363013"/>
    </source>
</evidence>
<dbReference type="OrthoDB" id="9809429at2"/>
<dbReference type="InterPro" id="IPR035990">
    <property type="entry name" value="TIM_sf"/>
</dbReference>
<name>D2SF46_GEOOG</name>
<keyword evidence="12" id="KW-1185">Reference proteome</keyword>
<dbReference type="eggNOG" id="COG0149">
    <property type="taxonomic scope" value="Bacteria"/>
</dbReference>
<feature type="binding site" evidence="9">
    <location>
        <begin position="267"/>
        <end position="268"/>
    </location>
    <ligand>
        <name>substrate</name>
    </ligand>
</feature>
<evidence type="ECO:0000256" key="7">
    <source>
        <dbReference type="ARBA" id="ARBA00023152"/>
    </source>
</evidence>
<evidence type="ECO:0000256" key="5">
    <source>
        <dbReference type="ARBA" id="ARBA00022432"/>
    </source>
</evidence>
<gene>
    <name evidence="9" type="primary">tpiA</name>
    <name evidence="11" type="ordered locus">Gobs_2048</name>
</gene>
<feature type="active site" description="Proton acceptor" evidence="9">
    <location>
        <position position="200"/>
    </location>
</feature>
<dbReference type="InterPro" id="IPR000652">
    <property type="entry name" value="Triosephosphate_isomerase"/>
</dbReference>
<evidence type="ECO:0000256" key="2">
    <source>
        <dbReference type="ARBA" id="ARBA00007422"/>
    </source>
</evidence>
<protein>
    <recommendedName>
        <fullName evidence="4 9">Triosephosphate isomerase</fullName>
        <shortName evidence="9">TIM</shortName>
        <shortName evidence="9">TPI</shortName>
        <ecNumber evidence="3 9">5.3.1.1</ecNumber>
    </recommendedName>
    <alternativeName>
        <fullName evidence="9">Triose-phosphate isomerase</fullName>
    </alternativeName>
</protein>
<dbReference type="PROSITE" id="PS51440">
    <property type="entry name" value="TIM_2"/>
    <property type="match status" value="1"/>
</dbReference>
<dbReference type="RefSeq" id="WP_012948172.1">
    <property type="nucleotide sequence ID" value="NC_013757.1"/>
</dbReference>
<dbReference type="EMBL" id="CP001867">
    <property type="protein sequence ID" value="ADB74736.1"/>
    <property type="molecule type" value="Genomic_DNA"/>
</dbReference>
<dbReference type="HOGENOM" id="CLU_024251_2_3_11"/>
<dbReference type="GO" id="GO:0005829">
    <property type="term" value="C:cytosol"/>
    <property type="evidence" value="ECO:0007669"/>
    <property type="project" value="TreeGrafter"/>
</dbReference>
<dbReference type="InterPro" id="IPR013785">
    <property type="entry name" value="Aldolase_TIM"/>
</dbReference>
<reference evidence="12" key="2">
    <citation type="submission" date="2010-01" db="EMBL/GenBank/DDBJ databases">
        <title>The complete genome of Geodermatophilus obscurus DSM 43160.</title>
        <authorList>
            <consortium name="US DOE Joint Genome Institute (JGI-PGF)"/>
            <person name="Lucas S."/>
            <person name="Copeland A."/>
            <person name="Lapidus A."/>
            <person name="Glavina del Rio T."/>
            <person name="Dalin E."/>
            <person name="Tice H."/>
            <person name="Bruce D."/>
            <person name="Goodwin L."/>
            <person name="Pitluck S."/>
            <person name="Kyrpides N."/>
            <person name="Mavromatis K."/>
            <person name="Ivanova N."/>
            <person name="Munk A.C."/>
            <person name="Brettin T."/>
            <person name="Detter J.C."/>
            <person name="Han C."/>
            <person name="Larimer F."/>
            <person name="Land M."/>
            <person name="Hauser L."/>
            <person name="Markowitz V."/>
            <person name="Cheng J.-F."/>
            <person name="Hugenholtz P."/>
            <person name="Woyke T."/>
            <person name="Wu D."/>
            <person name="Jando M."/>
            <person name="Schneider S."/>
            <person name="Klenk H.-P."/>
            <person name="Eisen J.A."/>
        </authorList>
    </citation>
    <scope>NUCLEOTIDE SEQUENCE [LARGE SCALE GENOMIC DNA]</scope>
    <source>
        <strain evidence="12">ATCC 25078 / DSM 43160 / JCM 3152 / KCC A-0152 / KCTC 9177 / NBRC 13315 / NRRL B-3577 / G-20</strain>
    </source>
</reference>
<dbReference type="PROSITE" id="PS00171">
    <property type="entry name" value="TIM_1"/>
    <property type="match status" value="1"/>
</dbReference>
<evidence type="ECO:0000256" key="1">
    <source>
        <dbReference type="ARBA" id="ARBA00004680"/>
    </source>
</evidence>
<keyword evidence="5 9" id="KW-0312">Gluconeogenesis</keyword>
<dbReference type="HAMAP" id="MF_00147_B">
    <property type="entry name" value="TIM_B"/>
    <property type="match status" value="1"/>
</dbReference>
<feature type="active site" description="Electrophile" evidence="9">
    <location>
        <position position="110"/>
    </location>
</feature>
<proteinExistence type="inferred from homology"/>
<dbReference type="FunFam" id="3.20.20.70:FF:000016">
    <property type="entry name" value="Triosephosphate isomerase"/>
    <property type="match status" value="1"/>
</dbReference>
<dbReference type="GO" id="GO:0004807">
    <property type="term" value="F:triose-phosphate isomerase activity"/>
    <property type="evidence" value="ECO:0007669"/>
    <property type="project" value="UniProtKB-UniRule"/>
</dbReference>
<keyword evidence="6 9" id="KW-0963">Cytoplasm</keyword>
<comment type="similarity">
    <text evidence="2 9 10">Belongs to the triosephosphate isomerase family.</text>
</comment>
<dbReference type="GO" id="GO:0006096">
    <property type="term" value="P:glycolytic process"/>
    <property type="evidence" value="ECO:0007669"/>
    <property type="project" value="UniProtKB-UniRule"/>
</dbReference>
<dbReference type="KEGG" id="gob:Gobs_2048"/>
<dbReference type="NCBIfam" id="TIGR00419">
    <property type="entry name" value="tim"/>
    <property type="match status" value="1"/>
</dbReference>
<evidence type="ECO:0000256" key="9">
    <source>
        <dbReference type="HAMAP-Rule" id="MF_00147"/>
    </source>
</evidence>
<reference evidence="11 12" key="1">
    <citation type="journal article" date="2010" name="Stand. Genomic Sci.">
        <title>Complete genome sequence of Geodermatophilus obscurus type strain (G-20).</title>
        <authorList>
            <person name="Ivanova N."/>
            <person name="Sikorski J."/>
            <person name="Jando M."/>
            <person name="Munk C."/>
            <person name="Lapidus A."/>
            <person name="Glavina Del Rio T."/>
            <person name="Copeland A."/>
            <person name="Tice H."/>
            <person name="Cheng J.-F."/>
            <person name="Lucas S."/>
            <person name="Chen F."/>
            <person name="Nolan M."/>
            <person name="Bruce D."/>
            <person name="Goodwin L."/>
            <person name="Pitluck S."/>
            <person name="Mavromatis K."/>
            <person name="Mikhailova N."/>
            <person name="Pati A."/>
            <person name="Chen A."/>
            <person name="Palaniappan K."/>
            <person name="Land M."/>
            <person name="Hauser L."/>
            <person name="Chang Y.-J."/>
            <person name="Jeffries C.D."/>
            <person name="Meincke L."/>
            <person name="Brettin T."/>
            <person name="Detter J.C."/>
            <person name="Detter J.C."/>
            <person name="Rohde M."/>
            <person name="Goeker M."/>
            <person name="Bristow J."/>
            <person name="Eisen J.A."/>
            <person name="Markowitz V."/>
            <person name="Hugenholtz P."/>
            <person name="Kyrpides N.C."/>
            <person name="Klenk H.-P."/>
        </authorList>
    </citation>
    <scope>NUCLEOTIDE SEQUENCE [LARGE SCALE GENOMIC DNA]</scope>
    <source>
        <strain evidence="12">ATCC 25078 / DSM 43160 / JCM 3152 / KCC A-0152 / KCTC 9177 / NBRC 13315 / NRRL B-3577 / G-20</strain>
    </source>
</reference>
<feature type="binding site" evidence="9">
    <location>
        <begin position="20"/>
        <end position="22"/>
    </location>
    <ligand>
        <name>substrate</name>
    </ligand>
</feature>
<evidence type="ECO:0000256" key="4">
    <source>
        <dbReference type="ARBA" id="ARBA00019397"/>
    </source>
</evidence>
<dbReference type="GO" id="GO:0019563">
    <property type="term" value="P:glycerol catabolic process"/>
    <property type="evidence" value="ECO:0007669"/>
    <property type="project" value="TreeGrafter"/>
</dbReference>